<dbReference type="EMBL" id="LAZR01000300">
    <property type="protein sequence ID" value="KKN76073.1"/>
    <property type="molecule type" value="Genomic_DNA"/>
</dbReference>
<reference evidence="2" key="1">
    <citation type="journal article" date="2015" name="Nature">
        <title>Complex archaea that bridge the gap between prokaryotes and eukaryotes.</title>
        <authorList>
            <person name="Spang A."/>
            <person name="Saw J.H."/>
            <person name="Jorgensen S.L."/>
            <person name="Zaremba-Niedzwiedzka K."/>
            <person name="Martijn J."/>
            <person name="Lind A.E."/>
            <person name="van Eijk R."/>
            <person name="Schleper C."/>
            <person name="Guy L."/>
            <person name="Ettema T.J."/>
        </authorList>
    </citation>
    <scope>NUCLEOTIDE SEQUENCE</scope>
</reference>
<comment type="caution">
    <text evidence="2">The sequence shown here is derived from an EMBL/GenBank/DDBJ whole genome shotgun (WGS) entry which is preliminary data.</text>
</comment>
<gene>
    <name evidence="2" type="ORF">LCGC14_0374630</name>
</gene>
<accession>A0A0F9WCY7</accession>
<feature type="transmembrane region" description="Helical" evidence="1">
    <location>
        <begin position="6"/>
        <end position="23"/>
    </location>
</feature>
<name>A0A0F9WCY7_9ZZZZ</name>
<proteinExistence type="predicted"/>
<keyword evidence="1" id="KW-1133">Transmembrane helix</keyword>
<evidence type="ECO:0000313" key="2">
    <source>
        <dbReference type="EMBL" id="KKN76073.1"/>
    </source>
</evidence>
<keyword evidence="1" id="KW-0472">Membrane</keyword>
<sequence>MNVINAFGGFFLIIAGIFCVIKCGQKGERLQTFASVIAVAIGFIIFIYSIISD</sequence>
<evidence type="ECO:0000256" key="1">
    <source>
        <dbReference type="SAM" id="Phobius"/>
    </source>
</evidence>
<protein>
    <submittedName>
        <fullName evidence="2">Uncharacterized protein</fullName>
    </submittedName>
</protein>
<keyword evidence="1" id="KW-0812">Transmembrane</keyword>
<feature type="transmembrane region" description="Helical" evidence="1">
    <location>
        <begin position="30"/>
        <end position="51"/>
    </location>
</feature>
<dbReference type="AlphaFoldDB" id="A0A0F9WCY7"/>
<organism evidence="2">
    <name type="scientific">marine sediment metagenome</name>
    <dbReference type="NCBI Taxonomy" id="412755"/>
    <lineage>
        <taxon>unclassified sequences</taxon>
        <taxon>metagenomes</taxon>
        <taxon>ecological metagenomes</taxon>
    </lineage>
</organism>